<gene>
    <name evidence="2" type="ORF">H8S77_04115</name>
</gene>
<dbReference type="InterPro" id="IPR038765">
    <property type="entry name" value="Papain-like_cys_pep_sf"/>
</dbReference>
<accession>A0ABR7DY45</accession>
<evidence type="ECO:0000313" key="3">
    <source>
        <dbReference type="Proteomes" id="UP000644010"/>
    </source>
</evidence>
<dbReference type="EMBL" id="JACOOI010000003">
    <property type="protein sequence ID" value="MBC5642066.1"/>
    <property type="molecule type" value="Genomic_DNA"/>
</dbReference>
<evidence type="ECO:0000313" key="2">
    <source>
        <dbReference type="EMBL" id="MBC5642066.1"/>
    </source>
</evidence>
<dbReference type="Proteomes" id="UP000644010">
    <property type="component" value="Unassembled WGS sequence"/>
</dbReference>
<proteinExistence type="predicted"/>
<dbReference type="SUPFAM" id="SSF54001">
    <property type="entry name" value="Cysteine proteinases"/>
    <property type="match status" value="1"/>
</dbReference>
<comment type="caution">
    <text evidence="2">The sequence shown here is derived from an EMBL/GenBank/DDBJ whole genome shotgun (WGS) entry which is preliminary data.</text>
</comment>
<reference evidence="2 3" key="1">
    <citation type="submission" date="2020-08" db="EMBL/GenBank/DDBJ databases">
        <title>Genome public.</title>
        <authorList>
            <person name="Liu C."/>
            <person name="Sun Q."/>
        </authorList>
    </citation>
    <scope>NUCLEOTIDE SEQUENCE [LARGE SCALE GENOMIC DNA]</scope>
    <source>
        <strain evidence="2 3">BX2</strain>
    </source>
</reference>
<keyword evidence="3" id="KW-1185">Reference proteome</keyword>
<dbReference type="PANTHER" id="PTHR35532">
    <property type="entry name" value="SIMILAR TO POLYHYDROXYALKANOATE DEPOLYMERASE"/>
    <property type="match status" value="1"/>
</dbReference>
<sequence length="503" mass="58695">MKNLFTTSIKILVAILLMACSSQYDKKLEQALERAKENRQELEKVLDHYKKDSTKLAAARFLIENMPYHFTREQYYTSSGKEKYRPDITAFDGFQAVKKHCDSLAGKGYRIETHNKYDISAIDSRFLINNIELAFNVWKKPWAKDISFTDFCRYILPYRAQYEEVSNLRKELMDRFLPLLDSANVKTPLDACIVLRNKIEKIVRYQDTGLDLYPTIDETYRSGIGTCDGLCNFIAYVMRSVGIPVTIDQTTWVKMDRGHCWCAVLDNGHFHSFGENLAPGTHARSFSETRSLRPAKVYRQRFDPFFTADYGKNDDGYAVYFKSPLIQDVTTEYLDKPTTIKVAIDIDLKENKHSNQVYLCNFNYNKWTDIALGYRKDSICYFNDVVGDNIFMVADVPDKNSLRFITAPFYVSTEGEIHKFIPEVQKKRSYTIHKRPAGYKEPHTLSYWDTQSKSFVSLKYISETDTTLTYNNIPENALLWLYIPIHMYNQRAFFLENDSMRIY</sequence>
<dbReference type="PANTHER" id="PTHR35532:SF5">
    <property type="entry name" value="CARBOHYDRATE-BINDING DOMAIN-CONTAINING PROTEIN"/>
    <property type="match status" value="1"/>
</dbReference>
<dbReference type="RefSeq" id="WP_186958391.1">
    <property type="nucleotide sequence ID" value="NZ_JACOOI010000003.1"/>
</dbReference>
<name>A0ABR7DY45_9BACT</name>
<feature type="coiled-coil region" evidence="1">
    <location>
        <begin position="21"/>
        <end position="52"/>
    </location>
</feature>
<organism evidence="2 3">
    <name type="scientific">Parabacteroides segnis</name>
    <dbReference type="NCBI Taxonomy" id="2763058"/>
    <lineage>
        <taxon>Bacteria</taxon>
        <taxon>Pseudomonadati</taxon>
        <taxon>Bacteroidota</taxon>
        <taxon>Bacteroidia</taxon>
        <taxon>Bacteroidales</taxon>
        <taxon>Tannerellaceae</taxon>
        <taxon>Parabacteroides</taxon>
    </lineage>
</organism>
<protein>
    <submittedName>
        <fullName evidence="2">Transglutaminase domain-containing protein</fullName>
    </submittedName>
</protein>
<keyword evidence="1" id="KW-0175">Coiled coil</keyword>
<evidence type="ECO:0000256" key="1">
    <source>
        <dbReference type="SAM" id="Coils"/>
    </source>
</evidence>